<reference evidence="2 3" key="1">
    <citation type="submission" date="2019-11" db="EMBL/GenBank/DDBJ databases">
        <title>Whole genome sequence of Oryza granulata.</title>
        <authorList>
            <person name="Li W."/>
        </authorList>
    </citation>
    <scope>NUCLEOTIDE SEQUENCE [LARGE SCALE GENOMIC DNA]</scope>
    <source>
        <strain evidence="3">cv. Menghai</strain>
        <tissue evidence="2">Leaf</tissue>
    </source>
</reference>
<comment type="caution">
    <text evidence="2">The sequence shown here is derived from an EMBL/GenBank/DDBJ whole genome shotgun (WGS) entry which is preliminary data.</text>
</comment>
<sequence>MEIEHTTHLNGSCVMRSDISKWWSAELEEEEELASSASSEDDSDDRAELAEVDGDPASDSDGDPISSSCSSHAAPGAIPPPRRHHMYASMYLTLTPTDADQIKANAASEDQSGCAVDWWKEGSCYNI</sequence>
<organism evidence="2 3">
    <name type="scientific">Oryza meyeriana var. granulata</name>
    <dbReference type="NCBI Taxonomy" id="110450"/>
    <lineage>
        <taxon>Eukaryota</taxon>
        <taxon>Viridiplantae</taxon>
        <taxon>Streptophyta</taxon>
        <taxon>Embryophyta</taxon>
        <taxon>Tracheophyta</taxon>
        <taxon>Spermatophyta</taxon>
        <taxon>Magnoliopsida</taxon>
        <taxon>Liliopsida</taxon>
        <taxon>Poales</taxon>
        <taxon>Poaceae</taxon>
        <taxon>BOP clade</taxon>
        <taxon>Oryzoideae</taxon>
        <taxon>Oryzeae</taxon>
        <taxon>Oryzinae</taxon>
        <taxon>Oryza</taxon>
        <taxon>Oryza meyeriana</taxon>
    </lineage>
</organism>
<keyword evidence="3" id="KW-1185">Reference proteome</keyword>
<proteinExistence type="predicted"/>
<dbReference type="EMBL" id="SPHZ02000001">
    <property type="protein sequence ID" value="KAF0933826.1"/>
    <property type="molecule type" value="Genomic_DNA"/>
</dbReference>
<evidence type="ECO:0000313" key="2">
    <source>
        <dbReference type="EMBL" id="KAF0933826.1"/>
    </source>
</evidence>
<name>A0A6G1FA47_9ORYZ</name>
<evidence type="ECO:0000256" key="1">
    <source>
        <dbReference type="SAM" id="MobiDB-lite"/>
    </source>
</evidence>
<dbReference type="AlphaFoldDB" id="A0A6G1FA47"/>
<gene>
    <name evidence="2" type="ORF">E2562_019283</name>
</gene>
<protein>
    <submittedName>
        <fullName evidence="2">Uncharacterized protein</fullName>
    </submittedName>
</protein>
<evidence type="ECO:0000313" key="3">
    <source>
        <dbReference type="Proteomes" id="UP000479710"/>
    </source>
</evidence>
<feature type="region of interest" description="Disordered" evidence="1">
    <location>
        <begin position="31"/>
        <end position="82"/>
    </location>
</feature>
<dbReference type="Proteomes" id="UP000479710">
    <property type="component" value="Unassembled WGS sequence"/>
</dbReference>
<feature type="compositionally biased region" description="Acidic residues" evidence="1">
    <location>
        <begin position="31"/>
        <end position="62"/>
    </location>
</feature>
<accession>A0A6G1FA47</accession>